<protein>
    <submittedName>
        <fullName evidence="3">Uncharacterized protein</fullName>
    </submittedName>
</protein>
<evidence type="ECO:0000313" key="4">
    <source>
        <dbReference type="Proteomes" id="UP000663193"/>
    </source>
</evidence>
<accession>A0A7U2I0V7</accession>
<gene>
    <name evidence="3" type="ORF">JI435_085780</name>
</gene>
<dbReference type="OrthoDB" id="5342184at2759"/>
<dbReference type="InterPro" id="IPR021986">
    <property type="entry name" value="Spherulin4"/>
</dbReference>
<proteinExistence type="predicted"/>
<feature type="region of interest" description="Disordered" evidence="1">
    <location>
        <begin position="1"/>
        <end position="57"/>
    </location>
</feature>
<feature type="compositionally biased region" description="Polar residues" evidence="1">
    <location>
        <begin position="35"/>
        <end position="46"/>
    </location>
</feature>
<feature type="transmembrane region" description="Helical" evidence="2">
    <location>
        <begin position="112"/>
        <end position="135"/>
    </location>
</feature>
<evidence type="ECO:0000313" key="3">
    <source>
        <dbReference type="EMBL" id="QRC97649.1"/>
    </source>
</evidence>
<evidence type="ECO:0000256" key="1">
    <source>
        <dbReference type="SAM" id="MobiDB-lite"/>
    </source>
</evidence>
<keyword evidence="2" id="KW-0812">Transmembrane</keyword>
<dbReference type="PANTHER" id="PTHR35040">
    <property type="match status" value="1"/>
</dbReference>
<dbReference type="PANTHER" id="PTHR35040:SF7">
    <property type="entry name" value="FIBRONECTIN TYPE-III DOMAIN-CONTAINING PROTEIN-RELATED"/>
    <property type="match status" value="1"/>
</dbReference>
<dbReference type="RefSeq" id="XP_001798887.1">
    <property type="nucleotide sequence ID" value="XM_001798835.1"/>
</dbReference>
<reference evidence="4" key="1">
    <citation type="journal article" date="2021" name="BMC Genomics">
        <title>Chromosome-level genome assembly and manually-curated proteome of model necrotroph Parastagonospora nodorum Sn15 reveals a genome-wide trove of candidate effector homologs, and redundancy of virulence-related functions within an accessory chromosome.</title>
        <authorList>
            <person name="Bertazzoni S."/>
            <person name="Jones D.A.B."/>
            <person name="Phan H.T."/>
            <person name="Tan K.-C."/>
            <person name="Hane J.K."/>
        </authorList>
    </citation>
    <scope>NUCLEOTIDE SEQUENCE [LARGE SCALE GENOMIC DNA]</scope>
    <source>
        <strain evidence="4">SN15 / ATCC MYA-4574 / FGSC 10173)</strain>
    </source>
</reference>
<keyword evidence="2" id="KW-1133">Transmembrane helix</keyword>
<dbReference type="OMA" id="GIFFDQT"/>
<dbReference type="Proteomes" id="UP000663193">
    <property type="component" value="Chromosome 7"/>
</dbReference>
<organism evidence="3 4">
    <name type="scientific">Phaeosphaeria nodorum (strain SN15 / ATCC MYA-4574 / FGSC 10173)</name>
    <name type="common">Glume blotch fungus</name>
    <name type="synonym">Parastagonospora nodorum</name>
    <dbReference type="NCBI Taxonomy" id="321614"/>
    <lineage>
        <taxon>Eukaryota</taxon>
        <taxon>Fungi</taxon>
        <taxon>Dikarya</taxon>
        <taxon>Ascomycota</taxon>
        <taxon>Pezizomycotina</taxon>
        <taxon>Dothideomycetes</taxon>
        <taxon>Pleosporomycetidae</taxon>
        <taxon>Pleosporales</taxon>
        <taxon>Pleosporineae</taxon>
        <taxon>Phaeosphaeriaceae</taxon>
        <taxon>Parastagonospora</taxon>
    </lineage>
</organism>
<name>A0A7U2I0V7_PHANO</name>
<evidence type="ECO:0000256" key="2">
    <source>
        <dbReference type="SAM" id="Phobius"/>
    </source>
</evidence>
<sequence length="393" mass="44433">MSGILIPLSERQSRPSQRNVSDPYNLAIPPRSQRRSTYQRADTPTQYLDPPDEVKEKRGTPYLEIPTATIVVTERPRPRTLNGSSQSMIFRHESKYDPKRWEKPRKKINDRVLAFAVTFGLAVLLAVAIPLAVILPQKYIKPLPINVLVPFFVDTVNDSWERLEDAIIKYHDIHFSVVVNPNDGPGNATWPSATMIESVQRINKFANVQVLGYIDTANGTMLNATVRTQIATYAGWSNVTEDFALDGIFFDRTPWKNDDEGKVQAYLRNVSATVRTADGWADGRKGLVVHNAGHIPDADLMDEKPDIVVMFEGAYDDMPEREALHAELAAAKGERESFAMLVNSVPKDLGRGGLRRIVESVRRDVEWLYLTNLTDNVYAGYSSFWEQWLDVSW</sequence>
<keyword evidence="4" id="KW-1185">Reference proteome</keyword>
<keyword evidence="2" id="KW-0472">Membrane</keyword>
<dbReference type="AlphaFoldDB" id="A0A7U2I0V7"/>
<dbReference type="EMBL" id="CP069029">
    <property type="protein sequence ID" value="QRC97649.1"/>
    <property type="molecule type" value="Genomic_DNA"/>
</dbReference>
<dbReference type="KEGG" id="pno:SNOG_08578"/>
<dbReference type="VEuPathDB" id="FungiDB:JI435_085780"/>
<dbReference type="Pfam" id="PF12138">
    <property type="entry name" value="Spherulin4"/>
    <property type="match status" value="1"/>
</dbReference>